<dbReference type="RefSeq" id="WP_192394773.1">
    <property type="nucleotide sequence ID" value="NZ_CAJHIU010000002.1"/>
</dbReference>
<organism evidence="1 2">
    <name type="scientific">Methylomonas fluvii</name>
    <dbReference type="NCBI Taxonomy" id="1854564"/>
    <lineage>
        <taxon>Bacteria</taxon>
        <taxon>Pseudomonadati</taxon>
        <taxon>Pseudomonadota</taxon>
        <taxon>Gammaproteobacteria</taxon>
        <taxon>Methylococcales</taxon>
        <taxon>Methylococcaceae</taxon>
        <taxon>Methylomonas</taxon>
    </lineage>
</organism>
<keyword evidence="2" id="KW-1185">Reference proteome</keyword>
<comment type="caution">
    <text evidence="1">The sequence shown here is derived from an EMBL/GenBank/DDBJ whole genome shotgun (WGS) entry which is preliminary data.</text>
</comment>
<dbReference type="EMBL" id="JACXST010000002">
    <property type="protein sequence ID" value="MBD9362030.1"/>
    <property type="molecule type" value="Genomic_DNA"/>
</dbReference>
<name>A0ABR9DG24_9GAMM</name>
<protein>
    <recommendedName>
        <fullName evidence="3">Flagellar protein FliT</fullName>
    </recommendedName>
</protein>
<accession>A0ABR9DG24</accession>
<evidence type="ECO:0000313" key="2">
    <source>
        <dbReference type="Proteomes" id="UP000641152"/>
    </source>
</evidence>
<gene>
    <name evidence="1" type="ORF">EBB_16205</name>
</gene>
<evidence type="ECO:0000313" key="1">
    <source>
        <dbReference type="EMBL" id="MBD9362030.1"/>
    </source>
</evidence>
<reference evidence="1 2" key="1">
    <citation type="submission" date="2020-09" db="EMBL/GenBank/DDBJ databases">
        <title>Methylomonas albis sp. nov. and Methylomonas fluvii sp. nov.: Two cold-adapted methanotrophs from the River Elbe and an amended description of Methylovulum psychrotolerans strain Eb1.</title>
        <authorList>
            <person name="Bussmann I.K."/>
            <person name="Klings K.-W."/>
            <person name="Warnstedt J."/>
            <person name="Hoppert M."/>
            <person name="Saborowski A."/>
            <person name="Horn F."/>
            <person name="Liebner S."/>
        </authorList>
    </citation>
    <scope>NUCLEOTIDE SEQUENCE [LARGE SCALE GENOMIC DNA]</scope>
    <source>
        <strain evidence="1 2">EbB</strain>
    </source>
</reference>
<evidence type="ECO:0008006" key="3">
    <source>
        <dbReference type="Google" id="ProtNLM"/>
    </source>
</evidence>
<sequence>MSLDFPDPNFLEWRQQLQGFADNIQECILKAEWENLADILDKRQVCLEQFFAGVASLPEHKKLLIKQVAQLMLEQDAVFISYIEEQKSLSAAQQSVLDRGRKAMQAYNSY</sequence>
<proteinExistence type="predicted"/>
<dbReference type="Proteomes" id="UP000641152">
    <property type="component" value="Unassembled WGS sequence"/>
</dbReference>